<proteinExistence type="predicted"/>
<accession>A0A4Y2CNY7</accession>
<keyword evidence="2" id="KW-1185">Reference proteome</keyword>
<organism evidence="1 2">
    <name type="scientific">Araneus ventricosus</name>
    <name type="common">Orbweaver spider</name>
    <name type="synonym">Epeira ventricosa</name>
    <dbReference type="NCBI Taxonomy" id="182803"/>
    <lineage>
        <taxon>Eukaryota</taxon>
        <taxon>Metazoa</taxon>
        <taxon>Ecdysozoa</taxon>
        <taxon>Arthropoda</taxon>
        <taxon>Chelicerata</taxon>
        <taxon>Arachnida</taxon>
        <taxon>Araneae</taxon>
        <taxon>Araneomorphae</taxon>
        <taxon>Entelegynae</taxon>
        <taxon>Araneoidea</taxon>
        <taxon>Araneidae</taxon>
        <taxon>Araneus</taxon>
    </lineage>
</organism>
<evidence type="ECO:0000313" key="2">
    <source>
        <dbReference type="Proteomes" id="UP000499080"/>
    </source>
</evidence>
<protein>
    <submittedName>
        <fullName evidence="1">Uncharacterized protein</fullName>
    </submittedName>
</protein>
<sequence>MRHLICRYSLKPVTVSQADEIDELVQGTSNIRWISSACEYMGAVGKIMGVSGLEEVWYEVFAKNVVAFMPNGLTYTRTLRARSLSQLAIAHLTLEYCEEDDF</sequence>
<reference evidence="1 2" key="1">
    <citation type="journal article" date="2019" name="Sci. Rep.">
        <title>Orb-weaving spider Araneus ventricosus genome elucidates the spidroin gene catalogue.</title>
        <authorList>
            <person name="Kono N."/>
            <person name="Nakamura H."/>
            <person name="Ohtoshi R."/>
            <person name="Moran D.A.P."/>
            <person name="Shinohara A."/>
            <person name="Yoshida Y."/>
            <person name="Fujiwara M."/>
            <person name="Mori M."/>
            <person name="Tomita M."/>
            <person name="Arakawa K."/>
        </authorList>
    </citation>
    <scope>NUCLEOTIDE SEQUENCE [LARGE SCALE GENOMIC DNA]</scope>
</reference>
<dbReference type="Proteomes" id="UP000499080">
    <property type="component" value="Unassembled WGS sequence"/>
</dbReference>
<gene>
    <name evidence="1" type="ORF">AVEN_202257_1</name>
</gene>
<dbReference type="EMBL" id="BGPR01000216">
    <property type="protein sequence ID" value="GBM05626.1"/>
    <property type="molecule type" value="Genomic_DNA"/>
</dbReference>
<comment type="caution">
    <text evidence="1">The sequence shown here is derived from an EMBL/GenBank/DDBJ whole genome shotgun (WGS) entry which is preliminary data.</text>
</comment>
<evidence type="ECO:0000313" key="1">
    <source>
        <dbReference type="EMBL" id="GBM05626.1"/>
    </source>
</evidence>
<name>A0A4Y2CNY7_ARAVE</name>
<dbReference type="AlphaFoldDB" id="A0A4Y2CNY7"/>